<evidence type="ECO:0000256" key="4">
    <source>
        <dbReference type="ARBA" id="ARBA00023239"/>
    </source>
</evidence>
<dbReference type="GO" id="GO:0042351">
    <property type="term" value="P:'de novo' GDP-L-fucose biosynthetic process"/>
    <property type="evidence" value="ECO:0007669"/>
    <property type="project" value="TreeGrafter"/>
</dbReference>
<accession>A0A830GTD5</accession>
<evidence type="ECO:0000313" key="6">
    <source>
        <dbReference type="EMBL" id="GGP18991.1"/>
    </source>
</evidence>
<dbReference type="Proteomes" id="UP000610960">
    <property type="component" value="Unassembled WGS sequence"/>
</dbReference>
<dbReference type="FunFam" id="3.40.50.720:FF:000924">
    <property type="entry name" value="GDP-mannose 4,6 dehydratase"/>
    <property type="match status" value="1"/>
</dbReference>
<proteinExistence type="inferred from homology"/>
<evidence type="ECO:0000256" key="1">
    <source>
        <dbReference type="ARBA" id="ARBA00001937"/>
    </source>
</evidence>
<keyword evidence="4" id="KW-0456">Lyase</keyword>
<protein>
    <recommendedName>
        <fullName evidence="3">GDP-mannose 4,6-dehydratase</fullName>
        <ecNumber evidence="3">4.2.1.47</ecNumber>
    </recommendedName>
</protein>
<dbReference type="InterPro" id="IPR036291">
    <property type="entry name" value="NAD(P)-bd_dom_sf"/>
</dbReference>
<dbReference type="EC" id="4.2.1.47" evidence="3"/>
<dbReference type="Pfam" id="PF16363">
    <property type="entry name" value="GDP_Man_Dehyd"/>
    <property type="match status" value="1"/>
</dbReference>
<name>A0A830GTD5_9CREN</name>
<reference evidence="6" key="2">
    <citation type="submission" date="2020-09" db="EMBL/GenBank/DDBJ databases">
        <authorList>
            <person name="Sun Q."/>
            <person name="Ohkuma M."/>
        </authorList>
    </citation>
    <scope>NUCLEOTIDE SEQUENCE</scope>
    <source>
        <strain evidence="6">JCM 10088</strain>
    </source>
</reference>
<dbReference type="InterPro" id="IPR016040">
    <property type="entry name" value="NAD(P)-bd_dom"/>
</dbReference>
<reference evidence="6" key="1">
    <citation type="journal article" date="2014" name="Int. J. Syst. Evol. Microbiol.">
        <title>Complete genome sequence of Corynebacterium casei LMG S-19264T (=DSM 44701T), isolated from a smear-ripened cheese.</title>
        <authorList>
            <consortium name="US DOE Joint Genome Institute (JGI-PGF)"/>
            <person name="Walter F."/>
            <person name="Albersmeier A."/>
            <person name="Kalinowski J."/>
            <person name="Ruckert C."/>
        </authorList>
    </citation>
    <scope>NUCLEOTIDE SEQUENCE</scope>
    <source>
        <strain evidence="6">JCM 10088</strain>
    </source>
</reference>
<dbReference type="PANTHER" id="PTHR43715:SF1">
    <property type="entry name" value="GDP-MANNOSE 4,6 DEHYDRATASE"/>
    <property type="match status" value="1"/>
</dbReference>
<dbReference type="AlphaFoldDB" id="A0A830GTD5"/>
<dbReference type="SUPFAM" id="SSF51735">
    <property type="entry name" value="NAD(P)-binding Rossmann-fold domains"/>
    <property type="match status" value="1"/>
</dbReference>
<dbReference type="Gene3D" id="3.40.50.720">
    <property type="entry name" value="NAD(P)-binding Rossmann-like Domain"/>
    <property type="match status" value="1"/>
</dbReference>
<feature type="domain" description="NAD(P)-binding" evidence="5">
    <location>
        <begin position="1"/>
        <end position="292"/>
    </location>
</feature>
<sequence>MIEKGYEVYGIARRHADGSLGMLDLLPKDKRNGIHILFGDVTDAHFVADVISKLKPYEVYHLAAQSLVPYSFENPMYTYDINIGGTLNVINAIKDYSSSSRMYNAATSEIYGQPEQTPQNENTPFKPRSPYAVSKLAAFWSVKIYREAYGLFMSNGILFNHESEVRGPMFVTRKITLGVAKIYCGSSDPIVLGNLNARKDWGYARDYVEGMWMMLNYVRPDDSVLGTGELHTVREFAEEAFKAVGINIHWKDEGLKEVGVDDMERILVKVSPEYYRPLESDNYVADYSKAKAIAKMVP</sequence>
<dbReference type="CDD" id="cd05260">
    <property type="entry name" value="GDP_MD_SDR_e"/>
    <property type="match status" value="1"/>
</dbReference>
<keyword evidence="7" id="KW-1185">Reference proteome</keyword>
<comment type="similarity">
    <text evidence="2">Belongs to the NAD(P)-dependent epimerase/dehydratase family. GDP-mannose 4,6-dehydratase subfamily.</text>
</comment>
<evidence type="ECO:0000259" key="5">
    <source>
        <dbReference type="Pfam" id="PF16363"/>
    </source>
</evidence>
<comment type="caution">
    <text evidence="6">The sequence shown here is derived from an EMBL/GenBank/DDBJ whole genome shotgun (WGS) entry which is preliminary data.</text>
</comment>
<dbReference type="Gene3D" id="3.90.25.10">
    <property type="entry name" value="UDP-galactose 4-epimerase, domain 1"/>
    <property type="match status" value="1"/>
</dbReference>
<dbReference type="EMBL" id="BMNL01000001">
    <property type="protein sequence ID" value="GGP18991.1"/>
    <property type="molecule type" value="Genomic_DNA"/>
</dbReference>
<gene>
    <name evidence="6" type="primary">gmd</name>
    <name evidence="6" type="ORF">GCM10007981_00870</name>
</gene>
<dbReference type="RefSeq" id="WP_229657604.1">
    <property type="nucleotide sequence ID" value="NZ_BMNL01000001.1"/>
</dbReference>
<evidence type="ECO:0000256" key="3">
    <source>
        <dbReference type="ARBA" id="ARBA00011989"/>
    </source>
</evidence>
<dbReference type="GO" id="GO:0008446">
    <property type="term" value="F:GDP-mannose 4,6-dehydratase activity"/>
    <property type="evidence" value="ECO:0007669"/>
    <property type="project" value="UniProtKB-EC"/>
</dbReference>
<dbReference type="PANTHER" id="PTHR43715">
    <property type="entry name" value="GDP-MANNOSE 4,6-DEHYDRATASE"/>
    <property type="match status" value="1"/>
</dbReference>
<organism evidence="6 7">
    <name type="scientific">Thermocladium modestius</name>
    <dbReference type="NCBI Taxonomy" id="62609"/>
    <lineage>
        <taxon>Archaea</taxon>
        <taxon>Thermoproteota</taxon>
        <taxon>Thermoprotei</taxon>
        <taxon>Thermoproteales</taxon>
        <taxon>Thermoproteaceae</taxon>
        <taxon>Thermocladium</taxon>
    </lineage>
</organism>
<comment type="cofactor">
    <cofactor evidence="1">
        <name>NADP(+)</name>
        <dbReference type="ChEBI" id="CHEBI:58349"/>
    </cofactor>
</comment>
<evidence type="ECO:0000256" key="2">
    <source>
        <dbReference type="ARBA" id="ARBA00009263"/>
    </source>
</evidence>
<dbReference type="InterPro" id="IPR006368">
    <property type="entry name" value="GDP_Man_deHydtase"/>
</dbReference>
<evidence type="ECO:0000313" key="7">
    <source>
        <dbReference type="Proteomes" id="UP000610960"/>
    </source>
</evidence>